<evidence type="ECO:0000313" key="2">
    <source>
        <dbReference type="EMBL" id="GBP52717.1"/>
    </source>
</evidence>
<proteinExistence type="predicted"/>
<dbReference type="AlphaFoldDB" id="A0A4C1WRI1"/>
<evidence type="ECO:0000313" key="3">
    <source>
        <dbReference type="Proteomes" id="UP000299102"/>
    </source>
</evidence>
<organism evidence="2 3">
    <name type="scientific">Eumeta variegata</name>
    <name type="common">Bagworm moth</name>
    <name type="synonym">Eumeta japonica</name>
    <dbReference type="NCBI Taxonomy" id="151549"/>
    <lineage>
        <taxon>Eukaryota</taxon>
        <taxon>Metazoa</taxon>
        <taxon>Ecdysozoa</taxon>
        <taxon>Arthropoda</taxon>
        <taxon>Hexapoda</taxon>
        <taxon>Insecta</taxon>
        <taxon>Pterygota</taxon>
        <taxon>Neoptera</taxon>
        <taxon>Endopterygota</taxon>
        <taxon>Lepidoptera</taxon>
        <taxon>Glossata</taxon>
        <taxon>Ditrysia</taxon>
        <taxon>Tineoidea</taxon>
        <taxon>Psychidae</taxon>
        <taxon>Oiketicinae</taxon>
        <taxon>Eumeta</taxon>
    </lineage>
</organism>
<name>A0A4C1WRI1_EUMVA</name>
<dbReference type="OrthoDB" id="6109at2759"/>
<gene>
    <name evidence="2" type="ORF">EVAR_43918_1</name>
</gene>
<evidence type="ECO:0000256" key="1">
    <source>
        <dbReference type="SAM" id="MobiDB-lite"/>
    </source>
</evidence>
<accession>A0A4C1WRI1</accession>
<dbReference type="EMBL" id="BGZK01000608">
    <property type="protein sequence ID" value="GBP52717.1"/>
    <property type="molecule type" value="Genomic_DNA"/>
</dbReference>
<sequence length="225" mass="25339">MLSVPTPFSVRYHIPTREVANAPVTAPESRVSTGGGRVRSLSLFYSDTSADGVEERSLVPRSRSYAWANIYYERTDEYTLTHTYTVKNITFLLVTSWSGKDWLRALRYDEGREPRAKLPKTARIGLLAVLTKRRKWLTFAAGEKDAVAAPARVTLRDLGRDCERGRGRDRKRGSTSRPFTVTESNSRWRAGDTTASLKEFIKLPLYFAHEPYDNDGAASVADSEN</sequence>
<comment type="caution">
    <text evidence="2">The sequence shown here is derived from an EMBL/GenBank/DDBJ whole genome shotgun (WGS) entry which is preliminary data.</text>
</comment>
<feature type="region of interest" description="Disordered" evidence="1">
    <location>
        <begin position="162"/>
        <end position="185"/>
    </location>
</feature>
<dbReference type="Proteomes" id="UP000299102">
    <property type="component" value="Unassembled WGS sequence"/>
</dbReference>
<protein>
    <submittedName>
        <fullName evidence="2">Uncharacterized protein</fullName>
    </submittedName>
</protein>
<keyword evidence="3" id="KW-1185">Reference proteome</keyword>
<feature type="compositionally biased region" description="Polar residues" evidence="1">
    <location>
        <begin position="175"/>
        <end position="185"/>
    </location>
</feature>
<reference evidence="2 3" key="1">
    <citation type="journal article" date="2019" name="Commun. Biol.">
        <title>The bagworm genome reveals a unique fibroin gene that provides high tensile strength.</title>
        <authorList>
            <person name="Kono N."/>
            <person name="Nakamura H."/>
            <person name="Ohtoshi R."/>
            <person name="Tomita M."/>
            <person name="Numata K."/>
            <person name="Arakawa K."/>
        </authorList>
    </citation>
    <scope>NUCLEOTIDE SEQUENCE [LARGE SCALE GENOMIC DNA]</scope>
</reference>